<name>A0A8J7QEB2_9BACT</name>
<dbReference type="Proteomes" id="UP000664417">
    <property type="component" value="Unassembled WGS sequence"/>
</dbReference>
<comment type="caution">
    <text evidence="1">The sequence shown here is derived from an EMBL/GenBank/DDBJ whole genome shotgun (WGS) entry which is preliminary data.</text>
</comment>
<evidence type="ECO:0000313" key="2">
    <source>
        <dbReference type="Proteomes" id="UP000664417"/>
    </source>
</evidence>
<proteinExistence type="predicted"/>
<dbReference type="AlphaFoldDB" id="A0A8J7QEB2"/>
<protein>
    <submittedName>
        <fullName evidence="1">Uncharacterized protein</fullName>
    </submittedName>
</protein>
<dbReference type="EMBL" id="JAFREP010000004">
    <property type="protein sequence ID" value="MBO1318095.1"/>
    <property type="molecule type" value="Genomic_DNA"/>
</dbReference>
<gene>
    <name evidence="1" type="ORF">J3U88_06435</name>
</gene>
<dbReference type="RefSeq" id="WP_207857688.1">
    <property type="nucleotide sequence ID" value="NZ_JAFREP010000004.1"/>
</dbReference>
<organism evidence="1 2">
    <name type="scientific">Acanthopleuribacter pedis</name>
    <dbReference type="NCBI Taxonomy" id="442870"/>
    <lineage>
        <taxon>Bacteria</taxon>
        <taxon>Pseudomonadati</taxon>
        <taxon>Acidobacteriota</taxon>
        <taxon>Holophagae</taxon>
        <taxon>Acanthopleuribacterales</taxon>
        <taxon>Acanthopleuribacteraceae</taxon>
        <taxon>Acanthopleuribacter</taxon>
    </lineage>
</organism>
<reference evidence="1" key="1">
    <citation type="submission" date="2021-03" db="EMBL/GenBank/DDBJ databases">
        <authorList>
            <person name="Wang G."/>
        </authorList>
    </citation>
    <scope>NUCLEOTIDE SEQUENCE</scope>
    <source>
        <strain evidence="1">KCTC 12899</strain>
    </source>
</reference>
<keyword evidence="2" id="KW-1185">Reference proteome</keyword>
<evidence type="ECO:0000313" key="1">
    <source>
        <dbReference type="EMBL" id="MBO1318095.1"/>
    </source>
</evidence>
<accession>A0A8J7QEB2</accession>
<sequence length="91" mass="10183">MEDRFLFYEDEDGRRSDKNIHEGIMDDEASETLNALEIIQDHLNEGGSLEDGVNLYGDPLLKKGFAEGIVTPQWIQQTLTELESIGEAAEA</sequence>